<proteinExistence type="predicted"/>
<dbReference type="AlphaFoldDB" id="A0A0A9CR57"/>
<feature type="region of interest" description="Disordered" evidence="1">
    <location>
        <begin position="1"/>
        <end position="22"/>
    </location>
</feature>
<reference evidence="2" key="2">
    <citation type="journal article" date="2015" name="Data Brief">
        <title>Shoot transcriptome of the giant reed, Arundo donax.</title>
        <authorList>
            <person name="Barrero R.A."/>
            <person name="Guerrero F.D."/>
            <person name="Moolhuijzen P."/>
            <person name="Goolsby J.A."/>
            <person name="Tidwell J."/>
            <person name="Bellgard S.E."/>
            <person name="Bellgard M.I."/>
        </authorList>
    </citation>
    <scope>NUCLEOTIDE SEQUENCE</scope>
    <source>
        <tissue evidence="2">Shoot tissue taken approximately 20 cm above the soil surface</tissue>
    </source>
</reference>
<sequence>MKISNDQSYKTTCSSSTKKNYRPTKNANSILIVSKLAQQYTVPALICNVYETIPSRPCTKTDADG</sequence>
<evidence type="ECO:0000256" key="1">
    <source>
        <dbReference type="SAM" id="MobiDB-lite"/>
    </source>
</evidence>
<name>A0A0A9CR57_ARUDO</name>
<accession>A0A0A9CR57</accession>
<protein>
    <submittedName>
        <fullName evidence="2">Uncharacterized protein</fullName>
    </submittedName>
</protein>
<evidence type="ECO:0000313" key="2">
    <source>
        <dbReference type="EMBL" id="JAD78814.1"/>
    </source>
</evidence>
<dbReference type="EMBL" id="GBRH01219081">
    <property type="protein sequence ID" value="JAD78814.1"/>
    <property type="molecule type" value="Transcribed_RNA"/>
</dbReference>
<organism evidence="2">
    <name type="scientific">Arundo donax</name>
    <name type="common">Giant reed</name>
    <name type="synonym">Donax arundinaceus</name>
    <dbReference type="NCBI Taxonomy" id="35708"/>
    <lineage>
        <taxon>Eukaryota</taxon>
        <taxon>Viridiplantae</taxon>
        <taxon>Streptophyta</taxon>
        <taxon>Embryophyta</taxon>
        <taxon>Tracheophyta</taxon>
        <taxon>Spermatophyta</taxon>
        <taxon>Magnoliopsida</taxon>
        <taxon>Liliopsida</taxon>
        <taxon>Poales</taxon>
        <taxon>Poaceae</taxon>
        <taxon>PACMAD clade</taxon>
        <taxon>Arundinoideae</taxon>
        <taxon>Arundineae</taxon>
        <taxon>Arundo</taxon>
    </lineage>
</organism>
<reference evidence="2" key="1">
    <citation type="submission" date="2014-09" db="EMBL/GenBank/DDBJ databases">
        <authorList>
            <person name="Magalhaes I.L.F."/>
            <person name="Oliveira U."/>
            <person name="Santos F.R."/>
            <person name="Vidigal T.H.D.A."/>
            <person name="Brescovit A.D."/>
            <person name="Santos A.J."/>
        </authorList>
    </citation>
    <scope>NUCLEOTIDE SEQUENCE</scope>
    <source>
        <tissue evidence="2">Shoot tissue taken approximately 20 cm above the soil surface</tissue>
    </source>
</reference>